<dbReference type="InterPro" id="IPR033697">
    <property type="entry name" value="Ribonuclease_T2_eukaryotic"/>
</dbReference>
<reference evidence="10" key="1">
    <citation type="journal article" date="2014" name="Science">
        <title>The coffee genome provides insight into the convergent evolution of caffeine biosynthesis.</title>
        <authorList>
            <person name="Denoeud F."/>
            <person name="Carretero-Paulet L."/>
            <person name="Dereeper A."/>
            <person name="Droc G."/>
            <person name="Guyot R."/>
            <person name="Pietrella M."/>
            <person name="Zheng C."/>
            <person name="Alberti A."/>
            <person name="Anthony F."/>
            <person name="Aprea G."/>
            <person name="Aury J.M."/>
            <person name="Bento P."/>
            <person name="Bernard M."/>
            <person name="Bocs S."/>
            <person name="Campa C."/>
            <person name="Cenci A."/>
            <person name="Combes M.C."/>
            <person name="Crouzillat D."/>
            <person name="Da Silva C."/>
            <person name="Daddiego L."/>
            <person name="De Bellis F."/>
            <person name="Dussert S."/>
            <person name="Garsmeur O."/>
            <person name="Gayraud T."/>
            <person name="Guignon V."/>
            <person name="Jahn K."/>
            <person name="Jamilloux V."/>
            <person name="Joet T."/>
            <person name="Labadie K."/>
            <person name="Lan T."/>
            <person name="Leclercq J."/>
            <person name="Lepelley M."/>
            <person name="Leroy T."/>
            <person name="Li L.T."/>
            <person name="Librado P."/>
            <person name="Lopez L."/>
            <person name="Munoz A."/>
            <person name="Noel B."/>
            <person name="Pallavicini A."/>
            <person name="Perrotta G."/>
            <person name="Poncet V."/>
            <person name="Pot D."/>
            <person name="Priyono X."/>
            <person name="Rigoreau M."/>
            <person name="Rouard M."/>
            <person name="Rozas J."/>
            <person name="Tranchant-Dubreuil C."/>
            <person name="VanBuren R."/>
            <person name="Zhang Q."/>
            <person name="Andrade A.C."/>
            <person name="Argout X."/>
            <person name="Bertrand B."/>
            <person name="de Kochko A."/>
            <person name="Graziosi G."/>
            <person name="Henry R.J."/>
            <person name="Jayarama X."/>
            <person name="Ming R."/>
            <person name="Nagai C."/>
            <person name="Rounsley S."/>
            <person name="Sankoff D."/>
            <person name="Giuliano G."/>
            <person name="Albert V.A."/>
            <person name="Wincker P."/>
            <person name="Lashermes P."/>
        </authorList>
    </citation>
    <scope>NUCLEOTIDE SEQUENCE [LARGE SCALE GENOMIC DNA]</scope>
    <source>
        <strain evidence="10">cv. DH200-94</strain>
    </source>
</reference>
<protein>
    <submittedName>
        <fullName evidence="9">Uncharacterized protein</fullName>
    </submittedName>
</protein>
<dbReference type="PANTHER" id="PTHR11240">
    <property type="entry name" value="RIBONUCLEASE T2"/>
    <property type="match status" value="1"/>
</dbReference>
<keyword evidence="6" id="KW-0456">Lyase</keyword>
<dbReference type="PROSITE" id="PS00531">
    <property type="entry name" value="RNASE_T2_2"/>
    <property type="match status" value="1"/>
</dbReference>
<evidence type="ECO:0000256" key="2">
    <source>
        <dbReference type="ARBA" id="ARBA00022722"/>
    </source>
</evidence>
<dbReference type="FunFam" id="3.90.730.10:FF:000003">
    <property type="entry name" value="Ribonuclease 3"/>
    <property type="match status" value="1"/>
</dbReference>
<dbReference type="GO" id="GO:0005576">
    <property type="term" value="C:extracellular region"/>
    <property type="evidence" value="ECO:0007669"/>
    <property type="project" value="TreeGrafter"/>
</dbReference>
<keyword evidence="4" id="KW-0378">Hydrolase</keyword>
<dbReference type="PROSITE" id="PS00530">
    <property type="entry name" value="RNASE_T2_1"/>
    <property type="match status" value="1"/>
</dbReference>
<dbReference type="OrthoDB" id="435754at2759"/>
<dbReference type="CDD" id="cd01061">
    <property type="entry name" value="RNase_T2_euk"/>
    <property type="match status" value="1"/>
</dbReference>
<keyword evidence="10" id="KW-1185">Reference proteome</keyword>
<dbReference type="InParanoid" id="A0A068TVR7"/>
<keyword evidence="5" id="KW-1015">Disulfide bond</keyword>
<evidence type="ECO:0000256" key="1">
    <source>
        <dbReference type="ARBA" id="ARBA00007469"/>
    </source>
</evidence>
<dbReference type="FunCoup" id="A0A068TVR7">
    <property type="interactions" value="760"/>
</dbReference>
<dbReference type="Gene3D" id="3.90.730.10">
    <property type="entry name" value="Ribonuclease T2-like"/>
    <property type="match status" value="1"/>
</dbReference>
<dbReference type="GO" id="GO:0006401">
    <property type="term" value="P:RNA catabolic process"/>
    <property type="evidence" value="ECO:0007669"/>
    <property type="project" value="TreeGrafter"/>
</dbReference>
<comment type="similarity">
    <text evidence="1 8">Belongs to the RNase T2 family.</text>
</comment>
<organism evidence="9 10">
    <name type="scientific">Coffea canephora</name>
    <name type="common">Robusta coffee</name>
    <dbReference type="NCBI Taxonomy" id="49390"/>
    <lineage>
        <taxon>Eukaryota</taxon>
        <taxon>Viridiplantae</taxon>
        <taxon>Streptophyta</taxon>
        <taxon>Embryophyta</taxon>
        <taxon>Tracheophyta</taxon>
        <taxon>Spermatophyta</taxon>
        <taxon>Magnoliopsida</taxon>
        <taxon>eudicotyledons</taxon>
        <taxon>Gunneridae</taxon>
        <taxon>Pentapetalae</taxon>
        <taxon>asterids</taxon>
        <taxon>lamiids</taxon>
        <taxon>Gentianales</taxon>
        <taxon>Rubiaceae</taxon>
        <taxon>Ixoroideae</taxon>
        <taxon>Gardenieae complex</taxon>
        <taxon>Bertiereae - Coffeeae clade</taxon>
        <taxon>Coffeeae</taxon>
        <taxon>Coffea</taxon>
    </lineage>
</organism>
<evidence type="ECO:0000256" key="3">
    <source>
        <dbReference type="ARBA" id="ARBA00022759"/>
    </source>
</evidence>
<proteinExistence type="inferred from homology"/>
<dbReference type="InterPro" id="IPR036430">
    <property type="entry name" value="RNase_T2-like_sf"/>
</dbReference>
<dbReference type="PANTHER" id="PTHR11240:SF75">
    <property type="entry name" value="RIBONUCLEASE 3"/>
    <property type="match status" value="1"/>
</dbReference>
<dbReference type="InterPro" id="IPR001568">
    <property type="entry name" value="RNase_T2-like"/>
</dbReference>
<dbReference type="Proteomes" id="UP000295252">
    <property type="component" value="Chromosome III"/>
</dbReference>
<dbReference type="InterPro" id="IPR033130">
    <property type="entry name" value="RNase_T2_His_AS_2"/>
</dbReference>
<dbReference type="OMA" id="TNCHIGS"/>
<evidence type="ECO:0000256" key="5">
    <source>
        <dbReference type="ARBA" id="ARBA00023157"/>
    </source>
</evidence>
<dbReference type="GO" id="GO:0033897">
    <property type="term" value="F:ribonuclease T2 activity"/>
    <property type="evidence" value="ECO:0007669"/>
    <property type="project" value="InterPro"/>
</dbReference>
<evidence type="ECO:0000313" key="9">
    <source>
        <dbReference type="EMBL" id="CDP00341.1"/>
    </source>
</evidence>
<dbReference type="AlphaFoldDB" id="A0A068TVR7"/>
<evidence type="ECO:0000256" key="6">
    <source>
        <dbReference type="ARBA" id="ARBA00023239"/>
    </source>
</evidence>
<dbReference type="Pfam" id="PF00445">
    <property type="entry name" value="Ribonuclease_T2"/>
    <property type="match status" value="1"/>
</dbReference>
<name>A0A068TVR7_COFCA</name>
<keyword evidence="3" id="KW-0255">Endonuclease</keyword>
<feature type="active site" evidence="7">
    <location>
        <position position="125"/>
    </location>
</feature>
<gene>
    <name evidence="9" type="ORF">GSCOC_T00032249001</name>
</gene>
<feature type="active site" evidence="7">
    <location>
        <position position="71"/>
    </location>
</feature>
<evidence type="ECO:0000256" key="7">
    <source>
        <dbReference type="PIRSR" id="PIRSR633697-1"/>
    </source>
</evidence>
<dbReference type="PhylomeDB" id="A0A068TVR7"/>
<keyword evidence="2" id="KW-0540">Nuclease</keyword>
<dbReference type="GO" id="GO:0003723">
    <property type="term" value="F:RNA binding"/>
    <property type="evidence" value="ECO:0007669"/>
    <property type="project" value="InterPro"/>
</dbReference>
<dbReference type="InterPro" id="IPR018188">
    <property type="entry name" value="RNase_T2_His_AS_1"/>
</dbReference>
<sequence length="236" mass="26173">MPINNLYGQPVKVKLDNSPQVLALQCLAVLCASQDFDFFYFVQQWPGSYCDSKQGCCYPITGKPASDFSIHGLWPNYNDGSYPSNCDPQAQFNPSQISDLTSRMQKDWPSLSCPSSDGLSFWSHEWEKHGTCSESILDQHDYFASALLLKRQSNLLQILKNAGIQPNGQYYSLDGIKAAIRGGIGHTPYIECNVDPSGNSQLYQIYVCVDTSGSNLIECPVLPRGTCGSRIEFPSF</sequence>
<accession>A0A068TVR7</accession>
<evidence type="ECO:0000313" key="10">
    <source>
        <dbReference type="Proteomes" id="UP000295252"/>
    </source>
</evidence>
<evidence type="ECO:0000256" key="4">
    <source>
        <dbReference type="ARBA" id="ARBA00022801"/>
    </source>
</evidence>
<dbReference type="GO" id="GO:0016787">
    <property type="term" value="F:hydrolase activity"/>
    <property type="evidence" value="ECO:0007669"/>
    <property type="project" value="UniProtKB-KW"/>
</dbReference>
<feature type="active site" evidence="7">
    <location>
        <position position="129"/>
    </location>
</feature>
<evidence type="ECO:0000256" key="8">
    <source>
        <dbReference type="RuleBase" id="RU004328"/>
    </source>
</evidence>
<dbReference type="EMBL" id="HG739089">
    <property type="protein sequence ID" value="CDP00341.1"/>
    <property type="molecule type" value="Genomic_DNA"/>
</dbReference>
<dbReference type="Gramene" id="CDP00341">
    <property type="protein sequence ID" value="CDP00341"/>
    <property type="gene ID" value="GSCOC_T00032249001"/>
</dbReference>
<dbReference type="SUPFAM" id="SSF55895">
    <property type="entry name" value="Ribonuclease Rh-like"/>
    <property type="match status" value="1"/>
</dbReference>